<dbReference type="GeneID" id="65561940"/>
<gene>
    <name evidence="1" type="ORF">J5U23_00322</name>
</gene>
<evidence type="ECO:0000313" key="1">
    <source>
        <dbReference type="EMBL" id="QXJ27455.1"/>
    </source>
</evidence>
<name>A0A8F5BLF0_SACSH</name>
<reference evidence="1" key="1">
    <citation type="journal article" date="2021" name="Environ. Microbiol.">
        <title>New insights into the diversity and evolution of the archaeal mobilome from three complete genomes of Saccharolobus shibatae.</title>
        <authorList>
            <person name="Medvedeva S."/>
            <person name="Brandt D."/>
            <person name="Cvirkaite-Krupovic V."/>
            <person name="Liu Y."/>
            <person name="Severinov K."/>
            <person name="Ishino S."/>
            <person name="Ishino Y."/>
            <person name="Prangishvili D."/>
            <person name="Kalinowski J."/>
            <person name="Krupovic M."/>
        </authorList>
    </citation>
    <scope>NUCLEOTIDE SEQUENCE</scope>
    <source>
        <strain evidence="1">B12</strain>
    </source>
</reference>
<dbReference type="EMBL" id="CP077717">
    <property type="protein sequence ID" value="QXJ27455.1"/>
    <property type="molecule type" value="Genomic_DNA"/>
</dbReference>
<evidence type="ECO:0000313" key="2">
    <source>
        <dbReference type="Proteomes" id="UP000694018"/>
    </source>
</evidence>
<protein>
    <submittedName>
        <fullName evidence="1">Uncharacterized protein</fullName>
    </submittedName>
</protein>
<dbReference type="KEGG" id="sshi:J5U23_00322"/>
<accession>A0A8F5BLF0</accession>
<proteinExistence type="predicted"/>
<dbReference type="Proteomes" id="UP000694018">
    <property type="component" value="Chromosome"/>
</dbReference>
<dbReference type="RefSeq" id="WP_407690810.1">
    <property type="nucleotide sequence ID" value="NZ_CP077717.1"/>
</dbReference>
<organism evidence="1 2">
    <name type="scientific">Saccharolobus shibatae (strain ATCC 51178 / DSM 5389 / JCM 8931 / NBRC 15437 / B12)</name>
    <name type="common">Sulfolobus shibatae</name>
    <dbReference type="NCBI Taxonomy" id="523848"/>
    <lineage>
        <taxon>Archaea</taxon>
        <taxon>Thermoproteota</taxon>
        <taxon>Thermoprotei</taxon>
        <taxon>Sulfolobales</taxon>
        <taxon>Sulfolobaceae</taxon>
        <taxon>Saccharolobus</taxon>
    </lineage>
</organism>
<dbReference type="AlphaFoldDB" id="A0A8F5BLF0"/>
<sequence length="48" mass="5702">MEVPVTGKDVSKDKVVMYFQGKSYELPNDRLGYEDIFTSRLRVVKWIY</sequence>